<sequence>MGGYFLLAIVIIGIFIGLMITRKESTENNGLSKRGLMKLLILLAFIFICVVVVVFLTPESWL</sequence>
<organism evidence="2 3">
    <name type="scientific">Robertmurraya siralis</name>
    <dbReference type="NCBI Taxonomy" id="77777"/>
    <lineage>
        <taxon>Bacteria</taxon>
        <taxon>Bacillati</taxon>
        <taxon>Bacillota</taxon>
        <taxon>Bacilli</taxon>
        <taxon>Bacillales</taxon>
        <taxon>Bacillaceae</taxon>
        <taxon>Robertmurraya</taxon>
    </lineage>
</organism>
<accession>A0A919WKK8</accession>
<evidence type="ECO:0000313" key="2">
    <source>
        <dbReference type="EMBL" id="GIN63459.1"/>
    </source>
</evidence>
<proteinExistence type="predicted"/>
<gene>
    <name evidence="2" type="ORF">J27TS8_34520</name>
</gene>
<feature type="transmembrane region" description="Helical" evidence="1">
    <location>
        <begin position="35"/>
        <end position="56"/>
    </location>
</feature>
<dbReference type="EMBL" id="BORC01000006">
    <property type="protein sequence ID" value="GIN63459.1"/>
    <property type="molecule type" value="Genomic_DNA"/>
</dbReference>
<evidence type="ECO:0000256" key="1">
    <source>
        <dbReference type="SAM" id="Phobius"/>
    </source>
</evidence>
<name>A0A919WKK8_9BACI</name>
<reference evidence="2" key="1">
    <citation type="submission" date="2021-03" db="EMBL/GenBank/DDBJ databases">
        <title>Antimicrobial resistance genes in bacteria isolated from Japanese honey, and their potential for conferring macrolide and lincosamide resistance in the American foulbrood pathogen Paenibacillus larvae.</title>
        <authorList>
            <person name="Okamoto M."/>
            <person name="Kumagai M."/>
            <person name="Kanamori H."/>
            <person name="Takamatsu D."/>
        </authorList>
    </citation>
    <scope>NUCLEOTIDE SEQUENCE</scope>
    <source>
        <strain evidence="2">J27TS8</strain>
    </source>
</reference>
<dbReference type="RefSeq" id="WP_137744424.1">
    <property type="nucleotide sequence ID" value="NZ_BORC01000006.1"/>
</dbReference>
<evidence type="ECO:0000313" key="3">
    <source>
        <dbReference type="Proteomes" id="UP000682111"/>
    </source>
</evidence>
<keyword evidence="3" id="KW-1185">Reference proteome</keyword>
<dbReference type="AlphaFoldDB" id="A0A919WKK8"/>
<dbReference type="Proteomes" id="UP000682111">
    <property type="component" value="Unassembled WGS sequence"/>
</dbReference>
<keyword evidence="1" id="KW-0812">Transmembrane</keyword>
<protein>
    <submittedName>
        <fullName evidence="2">Uncharacterized protein</fullName>
    </submittedName>
</protein>
<keyword evidence="1" id="KW-1133">Transmembrane helix</keyword>
<feature type="transmembrane region" description="Helical" evidence="1">
    <location>
        <begin position="6"/>
        <end position="23"/>
    </location>
</feature>
<keyword evidence="1" id="KW-0472">Membrane</keyword>
<comment type="caution">
    <text evidence="2">The sequence shown here is derived from an EMBL/GenBank/DDBJ whole genome shotgun (WGS) entry which is preliminary data.</text>
</comment>